<dbReference type="NCBIfam" id="TIGR01409">
    <property type="entry name" value="TAT_signal_seq"/>
    <property type="match status" value="1"/>
</dbReference>
<dbReference type="EMBL" id="UXAW01000033">
    <property type="protein sequence ID" value="VDC20133.1"/>
    <property type="molecule type" value="Genomic_DNA"/>
</dbReference>
<dbReference type="OrthoDB" id="9812255at2"/>
<keyword evidence="3" id="KW-1185">Reference proteome</keyword>
<name>A0A3P5W9M5_9RHOB</name>
<evidence type="ECO:0000256" key="1">
    <source>
        <dbReference type="ARBA" id="ARBA00022729"/>
    </source>
</evidence>
<reference evidence="2 3" key="1">
    <citation type="submission" date="2018-11" db="EMBL/GenBank/DDBJ databases">
        <authorList>
            <person name="Criscuolo A."/>
        </authorList>
    </citation>
    <scope>NUCLEOTIDE SEQUENCE [LARGE SCALE GENOMIC DNA]</scope>
    <source>
        <strain evidence="2">ACIP111625</strain>
    </source>
</reference>
<dbReference type="PANTHER" id="PTHR30222:SF17">
    <property type="entry name" value="SPERMIDINE_PUTRESCINE-BINDING PERIPLASMIC PROTEIN"/>
    <property type="match status" value="1"/>
</dbReference>
<dbReference type="InterPro" id="IPR019546">
    <property type="entry name" value="TAT_signal_bac_arc"/>
</dbReference>
<organism evidence="2 3">
    <name type="scientific">Pseudogemmobacter humi</name>
    <dbReference type="NCBI Taxonomy" id="2483812"/>
    <lineage>
        <taxon>Bacteria</taxon>
        <taxon>Pseudomonadati</taxon>
        <taxon>Pseudomonadota</taxon>
        <taxon>Alphaproteobacteria</taxon>
        <taxon>Rhodobacterales</taxon>
        <taxon>Paracoccaceae</taxon>
        <taxon>Pseudogemmobacter</taxon>
    </lineage>
</organism>
<dbReference type="Pfam" id="PF13416">
    <property type="entry name" value="SBP_bac_8"/>
    <property type="match status" value="1"/>
</dbReference>
<dbReference type="PROSITE" id="PS51318">
    <property type="entry name" value="TAT"/>
    <property type="match status" value="1"/>
</dbReference>
<evidence type="ECO:0000313" key="3">
    <source>
        <dbReference type="Proteomes" id="UP000277498"/>
    </source>
</evidence>
<accession>A0A3P5W9M5</accession>
<dbReference type="Proteomes" id="UP000277498">
    <property type="component" value="Unassembled WGS sequence"/>
</dbReference>
<dbReference type="InterPro" id="IPR006059">
    <property type="entry name" value="SBP"/>
</dbReference>
<proteinExistence type="predicted"/>
<dbReference type="PANTHER" id="PTHR30222">
    <property type="entry name" value="SPERMIDINE/PUTRESCINE-BINDING PERIPLASMIC PROTEIN"/>
    <property type="match status" value="1"/>
</dbReference>
<dbReference type="SUPFAM" id="SSF53850">
    <property type="entry name" value="Periplasmic binding protein-like II"/>
    <property type="match status" value="1"/>
</dbReference>
<dbReference type="RefSeq" id="WP_124084777.1">
    <property type="nucleotide sequence ID" value="NZ_UXAW01000033.1"/>
</dbReference>
<evidence type="ECO:0000313" key="2">
    <source>
        <dbReference type="EMBL" id="VDC20133.1"/>
    </source>
</evidence>
<sequence length="431" mass="47313">MTTTGKKTGGLNRRGFLKASAATAGAAAGSGMLGAPMIWAQNIKDVELNQVGPSYSVIADICEQASADLGFRIVPQTADSTQLMAKVVNQPETIDIADLEFWAMQKVWRSGQLQPVEIAKIAKWGEMTPLMREGKNFDGSDLSRQGTMPFEVMYTGGPGDTEFAAGATDHATTMPTIYNADTVGIRPDLIGRPIETWAELFNEEFRGRTALVNIPQIGIMDAAMALESMGELTYGDKGNMSREEIDHTINRLIELKKAGQFRAFWSTFDESVNLMAGGEVVIQSMWSPAVTAVKARGTECVYQGLKEGYRGWGLGMGLMGHLEGIKLDAAYEYLNWYLSGWQGAFIARQGYYSSVPSTAQQQLTANEWGYWYEGQAATEDILDPYGAVMDKAGAVRDGGSFETRMGNVACWNTVMDEERYMVQRWNEFISA</sequence>
<dbReference type="AlphaFoldDB" id="A0A3P5W9M5"/>
<evidence type="ECO:0008006" key="4">
    <source>
        <dbReference type="Google" id="ProtNLM"/>
    </source>
</evidence>
<keyword evidence="1" id="KW-0732">Signal</keyword>
<dbReference type="Gene3D" id="3.40.190.10">
    <property type="entry name" value="Periplasmic binding protein-like II"/>
    <property type="match status" value="1"/>
</dbReference>
<gene>
    <name evidence="2" type="ORF">XINFAN_00336</name>
</gene>
<protein>
    <recommendedName>
        <fullName evidence="4">Spermidine/putrescine ABC transporter periplasmic substrate-binding protein</fullName>
    </recommendedName>
</protein>
<dbReference type="InterPro" id="IPR006311">
    <property type="entry name" value="TAT_signal"/>
</dbReference>